<dbReference type="Proteomes" id="UP001174909">
    <property type="component" value="Unassembled WGS sequence"/>
</dbReference>
<accession>A0AA35X9R9</accession>
<protein>
    <submittedName>
        <fullName evidence="1">FAD-dependent oxidoreductase domain-containing protein 2</fullName>
    </submittedName>
</protein>
<dbReference type="AlphaFoldDB" id="A0AA35X9R9"/>
<sequence length="114" mass="13070">MTGHKPGRMVIWDFEYGPDYSGPGEDVLREDRAIGDPFQGDNSNFLHPVLYYYISFPSSFKGLGKGKLPPPDLYHHIVEDFLTDWSVYITSITVAYRKVHFCPFLTLSHEKTVV</sequence>
<keyword evidence="2" id="KW-1185">Reference proteome</keyword>
<comment type="caution">
    <text evidence="1">The sequence shown here is derived from an EMBL/GenBank/DDBJ whole genome shotgun (WGS) entry which is preliminary data.</text>
</comment>
<gene>
    <name evidence="1" type="ORF">GBAR_LOCUS27269</name>
</gene>
<proteinExistence type="predicted"/>
<name>A0AA35X9R9_GEOBA</name>
<evidence type="ECO:0000313" key="2">
    <source>
        <dbReference type="Proteomes" id="UP001174909"/>
    </source>
</evidence>
<evidence type="ECO:0000313" key="1">
    <source>
        <dbReference type="EMBL" id="CAI8049524.1"/>
    </source>
</evidence>
<organism evidence="1 2">
    <name type="scientific">Geodia barretti</name>
    <name type="common">Barrett's horny sponge</name>
    <dbReference type="NCBI Taxonomy" id="519541"/>
    <lineage>
        <taxon>Eukaryota</taxon>
        <taxon>Metazoa</taxon>
        <taxon>Porifera</taxon>
        <taxon>Demospongiae</taxon>
        <taxon>Heteroscleromorpha</taxon>
        <taxon>Tetractinellida</taxon>
        <taxon>Astrophorina</taxon>
        <taxon>Geodiidae</taxon>
        <taxon>Geodia</taxon>
    </lineage>
</organism>
<dbReference type="EMBL" id="CASHTH010003800">
    <property type="protein sequence ID" value="CAI8049524.1"/>
    <property type="molecule type" value="Genomic_DNA"/>
</dbReference>
<reference evidence="1" key="1">
    <citation type="submission" date="2023-03" db="EMBL/GenBank/DDBJ databases">
        <authorList>
            <person name="Steffen K."/>
            <person name="Cardenas P."/>
        </authorList>
    </citation>
    <scope>NUCLEOTIDE SEQUENCE</scope>
</reference>